<dbReference type="PANTHER" id="PTHR10072:SF41">
    <property type="entry name" value="IRON-SULFUR CLUSTER ASSEMBLY 1 HOMOLOG, MITOCHONDRIAL"/>
    <property type="match status" value="1"/>
</dbReference>
<evidence type="ECO:0000256" key="2">
    <source>
        <dbReference type="ARBA" id="ARBA00039743"/>
    </source>
</evidence>
<dbReference type="GO" id="GO:0051537">
    <property type="term" value="F:2 iron, 2 sulfur cluster binding"/>
    <property type="evidence" value="ECO:0007669"/>
    <property type="project" value="TreeGrafter"/>
</dbReference>
<comment type="similarity">
    <text evidence="1">Belongs to the HesB/IscA family.</text>
</comment>
<evidence type="ECO:0000256" key="1">
    <source>
        <dbReference type="ARBA" id="ARBA00006718"/>
    </source>
</evidence>
<gene>
    <name evidence="4" type="primary">isca1</name>
    <name evidence="4" type="ORF">DAT39_005486</name>
</gene>
<evidence type="ECO:0000313" key="5">
    <source>
        <dbReference type="Proteomes" id="UP000727407"/>
    </source>
</evidence>
<dbReference type="InterPro" id="IPR000361">
    <property type="entry name" value="ATAP_core_dom"/>
</dbReference>
<reference evidence="4" key="1">
    <citation type="submission" date="2020-07" db="EMBL/GenBank/DDBJ databases">
        <title>Clarias magur genome sequencing, assembly and annotation.</title>
        <authorList>
            <person name="Kushwaha B."/>
            <person name="Kumar R."/>
            <person name="Das P."/>
            <person name="Joshi C.G."/>
            <person name="Kumar D."/>
            <person name="Nagpure N.S."/>
            <person name="Pandey M."/>
            <person name="Agarwal S."/>
            <person name="Srivastava S."/>
            <person name="Singh M."/>
            <person name="Sahoo L."/>
            <person name="Jayasankar P."/>
            <person name="Meher P.K."/>
            <person name="Koringa P.G."/>
            <person name="Iquebal M.A."/>
            <person name="Das S.P."/>
            <person name="Bit A."/>
            <person name="Patnaik S."/>
            <person name="Patel N."/>
            <person name="Shah T.M."/>
            <person name="Hinsu A."/>
            <person name="Jena J.K."/>
        </authorList>
    </citation>
    <scope>NUCLEOTIDE SEQUENCE</scope>
    <source>
        <strain evidence="4">CIFAMagur01</strain>
        <tissue evidence="4">Testis</tissue>
    </source>
</reference>
<dbReference type="PANTHER" id="PTHR10072">
    <property type="entry name" value="IRON-SULFUR CLUSTER ASSEMBLY PROTEIN"/>
    <property type="match status" value="1"/>
</dbReference>
<sequence length="80" mass="8876">MSAPIVRATVKAVSRRRILSTRAALTLTPSAVNKVKLLLENKPQYIGLKVGVRTRGCNGLTYTLDYTKEKDKSDEEVVQD</sequence>
<name>A0A8J4UB15_CLAMG</name>
<dbReference type="InterPro" id="IPR035903">
    <property type="entry name" value="HesB-like_dom_sf"/>
</dbReference>
<proteinExistence type="inferred from homology"/>
<dbReference type="OrthoDB" id="333486at2759"/>
<feature type="non-terminal residue" evidence="4">
    <location>
        <position position="80"/>
    </location>
</feature>
<dbReference type="GO" id="GO:0016226">
    <property type="term" value="P:iron-sulfur cluster assembly"/>
    <property type="evidence" value="ECO:0007669"/>
    <property type="project" value="TreeGrafter"/>
</dbReference>
<accession>A0A8J4UB15</accession>
<evidence type="ECO:0000313" key="4">
    <source>
        <dbReference type="EMBL" id="KAF5904783.1"/>
    </source>
</evidence>
<feature type="domain" description="Core" evidence="3">
    <location>
        <begin position="25"/>
        <end position="78"/>
    </location>
</feature>
<dbReference type="AlphaFoldDB" id="A0A8J4UB15"/>
<keyword evidence="5" id="KW-1185">Reference proteome</keyword>
<dbReference type="SUPFAM" id="SSF89360">
    <property type="entry name" value="HesB-like domain"/>
    <property type="match status" value="1"/>
</dbReference>
<dbReference type="Proteomes" id="UP000727407">
    <property type="component" value="Unassembled WGS sequence"/>
</dbReference>
<dbReference type="InterPro" id="IPR050322">
    <property type="entry name" value="Fe-S_cluster_asmbl/transfer"/>
</dbReference>
<organism evidence="4 5">
    <name type="scientific">Clarias magur</name>
    <name type="common">Asian catfish</name>
    <name type="synonym">Macropteronotus magur</name>
    <dbReference type="NCBI Taxonomy" id="1594786"/>
    <lineage>
        <taxon>Eukaryota</taxon>
        <taxon>Metazoa</taxon>
        <taxon>Chordata</taxon>
        <taxon>Craniata</taxon>
        <taxon>Vertebrata</taxon>
        <taxon>Euteleostomi</taxon>
        <taxon>Actinopterygii</taxon>
        <taxon>Neopterygii</taxon>
        <taxon>Teleostei</taxon>
        <taxon>Ostariophysi</taxon>
        <taxon>Siluriformes</taxon>
        <taxon>Clariidae</taxon>
        <taxon>Clarias</taxon>
    </lineage>
</organism>
<evidence type="ECO:0000259" key="3">
    <source>
        <dbReference type="Pfam" id="PF01521"/>
    </source>
</evidence>
<dbReference type="Gene3D" id="2.60.300.12">
    <property type="entry name" value="HesB-like domain"/>
    <property type="match status" value="1"/>
</dbReference>
<comment type="caution">
    <text evidence="4">The sequence shown here is derived from an EMBL/GenBank/DDBJ whole genome shotgun (WGS) entry which is preliminary data.</text>
</comment>
<dbReference type="GO" id="GO:0005739">
    <property type="term" value="C:mitochondrion"/>
    <property type="evidence" value="ECO:0007669"/>
    <property type="project" value="TreeGrafter"/>
</dbReference>
<dbReference type="EMBL" id="QNUK01000052">
    <property type="protein sequence ID" value="KAF5904783.1"/>
    <property type="molecule type" value="Genomic_DNA"/>
</dbReference>
<protein>
    <recommendedName>
        <fullName evidence="2">Iron-sulfur cluster assembly 1 homolog, mitochondrial</fullName>
    </recommendedName>
</protein>
<dbReference type="Pfam" id="PF01521">
    <property type="entry name" value="Fe-S_biosyn"/>
    <property type="match status" value="1"/>
</dbReference>